<dbReference type="Pfam" id="PF02653">
    <property type="entry name" value="BPD_transp_2"/>
    <property type="match status" value="1"/>
</dbReference>
<dbReference type="PANTHER" id="PTHR32196">
    <property type="entry name" value="ABC TRANSPORTER PERMEASE PROTEIN YPHD-RELATED-RELATED"/>
    <property type="match status" value="1"/>
</dbReference>
<dbReference type="Proteomes" id="UP000440096">
    <property type="component" value="Unassembled WGS sequence"/>
</dbReference>
<keyword evidence="9" id="KW-1185">Reference proteome</keyword>
<dbReference type="OrthoDB" id="3468954at2"/>
<proteinExistence type="predicted"/>
<evidence type="ECO:0000256" key="2">
    <source>
        <dbReference type="ARBA" id="ARBA00022475"/>
    </source>
</evidence>
<comment type="subcellular location">
    <subcellularLocation>
        <location evidence="1">Cell membrane</location>
        <topology evidence="1">Multi-pass membrane protein</topology>
    </subcellularLocation>
</comment>
<feature type="transmembrane region" description="Helical" evidence="7">
    <location>
        <begin position="34"/>
        <end position="55"/>
    </location>
</feature>
<dbReference type="CDD" id="cd06579">
    <property type="entry name" value="TM_PBP1_transp_AraH_like"/>
    <property type="match status" value="1"/>
</dbReference>
<keyword evidence="3 7" id="KW-0812">Transmembrane</keyword>
<evidence type="ECO:0000256" key="5">
    <source>
        <dbReference type="ARBA" id="ARBA00023136"/>
    </source>
</evidence>
<feature type="region of interest" description="Disordered" evidence="6">
    <location>
        <begin position="1"/>
        <end position="22"/>
    </location>
</feature>
<dbReference type="GO" id="GO:0005886">
    <property type="term" value="C:plasma membrane"/>
    <property type="evidence" value="ECO:0007669"/>
    <property type="project" value="UniProtKB-SubCell"/>
</dbReference>
<organism evidence="8 9">
    <name type="scientific">Amycolatopsis pithecellobii</name>
    <dbReference type="NCBI Taxonomy" id="664692"/>
    <lineage>
        <taxon>Bacteria</taxon>
        <taxon>Bacillati</taxon>
        <taxon>Actinomycetota</taxon>
        <taxon>Actinomycetes</taxon>
        <taxon>Pseudonocardiales</taxon>
        <taxon>Pseudonocardiaceae</taxon>
        <taxon>Amycolatopsis</taxon>
    </lineage>
</organism>
<dbReference type="PANTHER" id="PTHR32196:SF72">
    <property type="entry name" value="RIBOSE IMPORT PERMEASE PROTEIN RBSC"/>
    <property type="match status" value="1"/>
</dbReference>
<gene>
    <name evidence="8" type="ORF">GKO32_34790</name>
</gene>
<dbReference type="AlphaFoldDB" id="A0A6N7ZBJ8"/>
<feature type="transmembrane region" description="Helical" evidence="7">
    <location>
        <begin position="132"/>
        <end position="158"/>
    </location>
</feature>
<evidence type="ECO:0000313" key="8">
    <source>
        <dbReference type="EMBL" id="MTD59113.1"/>
    </source>
</evidence>
<accession>A0A6N7ZBJ8</accession>
<evidence type="ECO:0000256" key="4">
    <source>
        <dbReference type="ARBA" id="ARBA00022989"/>
    </source>
</evidence>
<feature type="transmembrane region" description="Helical" evidence="7">
    <location>
        <begin position="262"/>
        <end position="280"/>
    </location>
</feature>
<evidence type="ECO:0000256" key="6">
    <source>
        <dbReference type="SAM" id="MobiDB-lite"/>
    </source>
</evidence>
<evidence type="ECO:0000256" key="7">
    <source>
        <dbReference type="SAM" id="Phobius"/>
    </source>
</evidence>
<evidence type="ECO:0000313" key="9">
    <source>
        <dbReference type="Proteomes" id="UP000440096"/>
    </source>
</evidence>
<keyword evidence="2" id="KW-1003">Cell membrane</keyword>
<dbReference type="EMBL" id="WMBA01000089">
    <property type="protein sequence ID" value="MTD59113.1"/>
    <property type="molecule type" value="Genomic_DNA"/>
</dbReference>
<dbReference type="InterPro" id="IPR001851">
    <property type="entry name" value="ABC_transp_permease"/>
</dbReference>
<feature type="transmembrane region" description="Helical" evidence="7">
    <location>
        <begin position="99"/>
        <end position="125"/>
    </location>
</feature>
<sequence length="336" mass="34318">MSQTSSEVDTLPAAPTPKPERADARQASLRLLSWGVPILVIAVIVVLALTTRGFLTADNIKAVFRSAAYTGIVAVAMTPMTVSGNFVSLATQQTAVAGGMFLVLLLNTGFPVILAVIVLVAAVVATGVVQALLVAAGLNPIITTLAAASIFLGATNTFSGSKPVALAGPVLGWGNSSVIGIPIEVLVFGVFTVVVNIGFTRTTLGRATVLTGSNRRTAAISGLSFRRVTLAAFAVFSLGIAVVAVLYPAGYRSVTPDTLNTLTFDVIGALLVGGVAITGGRGTPWRSAVGAVFIATTTNVLLLHGLPPGKVALFTGAIITAAVVLLVFVERRRSLA</sequence>
<feature type="transmembrane region" description="Helical" evidence="7">
    <location>
        <begin position="178"/>
        <end position="199"/>
    </location>
</feature>
<feature type="transmembrane region" description="Helical" evidence="7">
    <location>
        <begin position="230"/>
        <end position="250"/>
    </location>
</feature>
<feature type="transmembrane region" description="Helical" evidence="7">
    <location>
        <begin position="287"/>
        <end position="305"/>
    </location>
</feature>
<dbReference type="RefSeq" id="WP_154761171.1">
    <property type="nucleotide sequence ID" value="NZ_WMBA01000089.1"/>
</dbReference>
<keyword evidence="4 7" id="KW-1133">Transmembrane helix</keyword>
<name>A0A6N7ZBJ8_9PSEU</name>
<comment type="caution">
    <text evidence="8">The sequence shown here is derived from an EMBL/GenBank/DDBJ whole genome shotgun (WGS) entry which is preliminary data.</text>
</comment>
<protein>
    <submittedName>
        <fullName evidence="8">ABC transporter permease</fullName>
    </submittedName>
</protein>
<dbReference type="GO" id="GO:0022857">
    <property type="term" value="F:transmembrane transporter activity"/>
    <property type="evidence" value="ECO:0007669"/>
    <property type="project" value="InterPro"/>
</dbReference>
<evidence type="ECO:0000256" key="3">
    <source>
        <dbReference type="ARBA" id="ARBA00022692"/>
    </source>
</evidence>
<evidence type="ECO:0000256" key="1">
    <source>
        <dbReference type="ARBA" id="ARBA00004651"/>
    </source>
</evidence>
<reference evidence="8 9" key="1">
    <citation type="submission" date="2019-11" db="EMBL/GenBank/DDBJ databases">
        <title>Draft genome of Amycolatopsis RM579.</title>
        <authorList>
            <person name="Duangmal K."/>
            <person name="Mingma R."/>
        </authorList>
    </citation>
    <scope>NUCLEOTIDE SEQUENCE [LARGE SCALE GENOMIC DNA]</scope>
    <source>
        <strain evidence="8 9">RM579</strain>
    </source>
</reference>
<feature type="transmembrane region" description="Helical" evidence="7">
    <location>
        <begin position="311"/>
        <end position="329"/>
    </location>
</feature>
<keyword evidence="5 7" id="KW-0472">Membrane</keyword>
<feature type="transmembrane region" description="Helical" evidence="7">
    <location>
        <begin position="67"/>
        <end position="87"/>
    </location>
</feature>